<accession>A0A8T7M7W7</accession>
<dbReference type="InterPro" id="IPR003439">
    <property type="entry name" value="ABC_transporter-like_ATP-bd"/>
</dbReference>
<dbReference type="Proteomes" id="UP001431572">
    <property type="component" value="Chromosome 2"/>
</dbReference>
<gene>
    <name evidence="4" type="ORF">HXX08_20475</name>
    <name evidence="5" type="ORF">OZ401_003778</name>
</gene>
<dbReference type="EMBL" id="JACATZ010000003">
    <property type="protein sequence ID" value="NWJ48238.1"/>
    <property type="molecule type" value="Genomic_DNA"/>
</dbReference>
<dbReference type="AlphaFoldDB" id="A0A8T7M7W7"/>
<reference evidence="5" key="2">
    <citation type="journal article" date="2024" name="Nature">
        <title>Anoxygenic phototroph of the Chloroflexota uses a type I reaction centre.</title>
        <authorList>
            <person name="Tsuji J.M."/>
            <person name="Shaw N.A."/>
            <person name="Nagashima S."/>
            <person name="Venkiteswaran J.J."/>
            <person name="Schiff S.L."/>
            <person name="Watanabe T."/>
            <person name="Fukui M."/>
            <person name="Hanada S."/>
            <person name="Tank M."/>
            <person name="Neufeld J.D."/>
        </authorList>
    </citation>
    <scope>NUCLEOTIDE SEQUENCE</scope>
    <source>
        <strain evidence="5">L227-S17</strain>
    </source>
</reference>
<evidence type="ECO:0000259" key="3">
    <source>
        <dbReference type="PROSITE" id="PS50893"/>
    </source>
</evidence>
<dbReference type="CDD" id="cd03215">
    <property type="entry name" value="ABC_Carb_Monos_II"/>
    <property type="match status" value="1"/>
</dbReference>
<dbReference type="SMART" id="SM00382">
    <property type="entry name" value="AAA"/>
    <property type="match status" value="2"/>
</dbReference>
<dbReference type="EMBL" id="CP128400">
    <property type="protein sequence ID" value="WJW68174.1"/>
    <property type="molecule type" value="Genomic_DNA"/>
</dbReference>
<dbReference type="GO" id="GO:0005524">
    <property type="term" value="F:ATP binding"/>
    <property type="evidence" value="ECO:0007669"/>
    <property type="project" value="UniProtKB-KW"/>
</dbReference>
<dbReference type="InterPro" id="IPR003593">
    <property type="entry name" value="AAA+_ATPase"/>
</dbReference>
<feature type="domain" description="ABC transporter" evidence="3">
    <location>
        <begin position="279"/>
        <end position="523"/>
    </location>
</feature>
<dbReference type="InterPro" id="IPR050107">
    <property type="entry name" value="ABC_carbohydrate_import_ATPase"/>
</dbReference>
<proteinExistence type="predicted"/>
<keyword evidence="1" id="KW-0547">Nucleotide-binding</keyword>
<dbReference type="PANTHER" id="PTHR43790:SF4">
    <property type="entry name" value="GUANOSINE IMPORT ATP-BINDING PROTEIN NUPO"/>
    <property type="match status" value="1"/>
</dbReference>
<dbReference type="PROSITE" id="PS50893">
    <property type="entry name" value="ABC_TRANSPORTER_2"/>
    <property type="match status" value="2"/>
</dbReference>
<evidence type="ECO:0000313" key="4">
    <source>
        <dbReference type="EMBL" id="NWJ48238.1"/>
    </source>
</evidence>
<reference evidence="4 6" key="1">
    <citation type="submission" date="2020-06" db="EMBL/GenBank/DDBJ databases">
        <title>Anoxygenic phototrophic Chloroflexota member uses a Type I reaction center.</title>
        <authorList>
            <person name="Tsuji J.M."/>
            <person name="Shaw N.A."/>
            <person name="Nagashima S."/>
            <person name="Venkiteswaran J."/>
            <person name="Schiff S.L."/>
            <person name="Hanada S."/>
            <person name="Tank M."/>
            <person name="Neufeld J.D."/>
        </authorList>
    </citation>
    <scope>NUCLEOTIDE SEQUENCE [LARGE SCALE GENOMIC DNA]</scope>
    <source>
        <strain evidence="4">L227-S17</strain>
    </source>
</reference>
<evidence type="ECO:0000313" key="5">
    <source>
        <dbReference type="EMBL" id="WJW68174.1"/>
    </source>
</evidence>
<evidence type="ECO:0000256" key="2">
    <source>
        <dbReference type="ARBA" id="ARBA00022840"/>
    </source>
</evidence>
<dbReference type="PROSITE" id="PS00211">
    <property type="entry name" value="ABC_TRANSPORTER_1"/>
    <property type="match status" value="2"/>
</dbReference>
<dbReference type="RefSeq" id="WP_341470080.1">
    <property type="nucleotide sequence ID" value="NZ_CP128400.1"/>
</dbReference>
<feature type="domain" description="ABC transporter" evidence="3">
    <location>
        <begin position="10"/>
        <end position="244"/>
    </location>
</feature>
<dbReference type="InterPro" id="IPR017871">
    <property type="entry name" value="ABC_transporter-like_CS"/>
</dbReference>
<evidence type="ECO:0000313" key="7">
    <source>
        <dbReference type="Proteomes" id="UP001431572"/>
    </source>
</evidence>
<dbReference type="Proteomes" id="UP000521676">
    <property type="component" value="Unassembled WGS sequence"/>
</dbReference>
<dbReference type="PANTHER" id="PTHR43790">
    <property type="entry name" value="CARBOHYDRATE TRANSPORT ATP-BINDING PROTEIN MG119-RELATED"/>
    <property type="match status" value="1"/>
</dbReference>
<dbReference type="InterPro" id="IPR027417">
    <property type="entry name" value="P-loop_NTPase"/>
</dbReference>
<keyword evidence="2 4" id="KW-0067">ATP-binding</keyword>
<dbReference type="GO" id="GO:0016887">
    <property type="term" value="F:ATP hydrolysis activity"/>
    <property type="evidence" value="ECO:0007669"/>
    <property type="project" value="InterPro"/>
</dbReference>
<dbReference type="SUPFAM" id="SSF52540">
    <property type="entry name" value="P-loop containing nucleoside triphosphate hydrolases"/>
    <property type="match status" value="2"/>
</dbReference>
<evidence type="ECO:0000256" key="1">
    <source>
        <dbReference type="ARBA" id="ARBA00022741"/>
    </source>
</evidence>
<organism evidence="4 6">
    <name type="scientific">Candidatus Chlorohelix allophototropha</name>
    <dbReference type="NCBI Taxonomy" id="3003348"/>
    <lineage>
        <taxon>Bacteria</taxon>
        <taxon>Bacillati</taxon>
        <taxon>Chloroflexota</taxon>
        <taxon>Chloroflexia</taxon>
        <taxon>Candidatus Chloroheliales</taxon>
        <taxon>Candidatus Chloroheliaceae</taxon>
        <taxon>Candidatus Chlorohelix</taxon>
    </lineage>
</organism>
<dbReference type="Pfam" id="PF00005">
    <property type="entry name" value="ABC_tran"/>
    <property type="match status" value="2"/>
</dbReference>
<dbReference type="Gene3D" id="3.40.50.300">
    <property type="entry name" value="P-loop containing nucleotide triphosphate hydrolases"/>
    <property type="match status" value="2"/>
</dbReference>
<protein>
    <submittedName>
        <fullName evidence="4">ABC transporter ATP-binding protein</fullName>
    </submittedName>
</protein>
<evidence type="ECO:0000313" key="6">
    <source>
        <dbReference type="Proteomes" id="UP000521676"/>
    </source>
</evidence>
<sequence>MGENTKAPAVRLVNITKRFPGLIANNRINFEVQTGEIHALLGENGAGKSTLMNILVGLYRPDEGEIYLRGKRVNLRGPAEAITHGIGLVYQHFKLIPNQTVAENVALGIRKLPFIPSLKKIERELEALSVKYGLPVNPSAKVSSLSVGEQQRAEILKVLYLGATIIALDEPTTNLTPSETEDLFKALRGLVSEGYSIIFISHKLEEVIKLASRATILQAGKAVATLDIKEEEGEKEQIARLMIGREADATSREELGLVEGAPPAAEHTNDSHTPPLTSLLVRDLKAKGNSLSSSLKGITFEVRSGEIVGLVGVAGNGQKELAEALAGLRPLEGGSIRLGENQITGLGVRAIQRLGLAYVPEDRLGVGLAPGLNLEDNFILRDYWRREYGFGFFVKRRAANRQMSGAISQYSISAGDPFAPSRLLSGGNLQKLLLARELAANPRILVVANPTRGLDVGASAYVHNRLRQARNAGAGVLLILEDLDEALLLSDRLLVMYDGCLVGEVAPVRTPDNLSRIGLLMAGAKGEVA</sequence>
<name>A0A8T7M7W7_9CHLR</name>
<dbReference type="CDD" id="cd03216">
    <property type="entry name" value="ABC_Carb_Monos_I"/>
    <property type="match status" value="1"/>
</dbReference>
<keyword evidence="7" id="KW-1185">Reference proteome</keyword>